<dbReference type="Pfam" id="PF21253">
    <property type="entry name" value="Mann_GBD_bact"/>
    <property type="match status" value="1"/>
</dbReference>
<keyword evidence="6" id="KW-0378">Hydrolase</keyword>
<evidence type="ECO:0000313" key="12">
    <source>
        <dbReference type="EMBL" id="MFC4997798.1"/>
    </source>
</evidence>
<comment type="catalytic activity">
    <reaction evidence="1">
        <text>Random hydrolysis of (1-&gt;4)-beta-D-mannosidic linkages in mannans, galactomannans and glucomannans.</text>
        <dbReference type="EC" id="3.2.1.78"/>
    </reaction>
</comment>
<keyword evidence="7" id="KW-0326">Glycosidase</keyword>
<dbReference type="PANTHER" id="PTHR31451">
    <property type="match status" value="1"/>
</dbReference>
<name>A0ABV9VRB8_9ACTN</name>
<dbReference type="InterPro" id="IPR045053">
    <property type="entry name" value="MAN-like"/>
</dbReference>
<comment type="subcellular location">
    <subcellularLocation>
        <location evidence="2">Secreted</location>
    </subcellularLocation>
</comment>
<dbReference type="EC" id="3.2.1.78" evidence="3"/>
<feature type="chain" id="PRO_5045062888" description="mannan endo-1,4-beta-mannosidase" evidence="9">
    <location>
        <begin position="24"/>
        <end position="656"/>
    </location>
</feature>
<evidence type="ECO:0000256" key="3">
    <source>
        <dbReference type="ARBA" id="ARBA00012706"/>
    </source>
</evidence>
<dbReference type="Gene3D" id="2.60.120.260">
    <property type="entry name" value="Galactose-binding domain-like"/>
    <property type="match status" value="1"/>
</dbReference>
<sequence length="656" mass="70689">MIRRLLAGFAGLALAASAGVASASPRHDGFVVRHGDDLQLNGKDFRFAGSNNYYLMYRSPAMVDDVFADAAAAGFTVLRTWGFLDIGAQDDTGSVHHKENGVYFQYWDGTRPAYNDGPDGLQHLDQVVKSARDKGIKLVIPLTNNWSAFGGMDQYVRWRGGTHHDQFYTDPVIRGWYKDWISHVLNRTNSLTGVKYKDDPTIMAWELANEPRCGGSGVYPRSATCTDTTVTAWAADISGHIDGVDGRHLIGSGDEGFLCTDRAGTDFTTNCADGVNSAALAALPAVDLLSFHLYPDHWNKEPAWGTGWITSHVRLADRLRKPVLLGEFGLLDKATRNVVYKEWTDAAVRAGIDGFLYWILSGVQDDGTDYPDYDGFTVYCPSPVCTTVANAGDELRHGQRSRPPVADHDTAQTLREEPVTVAPAANDIAYRTRVKPSTIDLDPAVAGQQAAVTVPGGGFSLDRGTGLVTFTPAAGFTGRVVVPYTVRDQAGRTSNVAELRITVKNRPGDPLVLASFESGTEGWAPASWQSNAGTVAQTTEFHPEGAAGLRVTTADGGWFGVTGLPERVDLSGKAVLRYELRTAATGTSYSIALQTGDAYTWCQSTWGYAGAAGTTTVEADLSTAMSCDAAALADVRAVYVWFDGNGVHDIDYLRAQ</sequence>
<evidence type="ECO:0000256" key="6">
    <source>
        <dbReference type="ARBA" id="ARBA00022801"/>
    </source>
</evidence>
<dbReference type="SUPFAM" id="SSF51445">
    <property type="entry name" value="(Trans)glycosidases"/>
    <property type="match status" value="1"/>
</dbReference>
<evidence type="ECO:0000256" key="2">
    <source>
        <dbReference type="ARBA" id="ARBA00004613"/>
    </source>
</evidence>
<accession>A0ABV9VRB8</accession>
<dbReference type="Pfam" id="PF17963">
    <property type="entry name" value="Big_9"/>
    <property type="match status" value="1"/>
</dbReference>
<dbReference type="Pfam" id="PF26410">
    <property type="entry name" value="GH5_mannosidase"/>
    <property type="match status" value="1"/>
</dbReference>
<protein>
    <recommendedName>
        <fullName evidence="3">mannan endo-1,4-beta-mannosidase</fullName>
        <ecNumber evidence="3">3.2.1.78</ecNumber>
    </recommendedName>
</protein>
<dbReference type="Proteomes" id="UP001595912">
    <property type="component" value="Unassembled WGS sequence"/>
</dbReference>
<dbReference type="InterPro" id="IPR049475">
    <property type="entry name" value="Mann_GBD_bact"/>
</dbReference>
<dbReference type="InterPro" id="IPR017853">
    <property type="entry name" value="GH"/>
</dbReference>
<feature type="signal peptide" evidence="9">
    <location>
        <begin position="1"/>
        <end position="23"/>
    </location>
</feature>
<dbReference type="InterPro" id="IPR001547">
    <property type="entry name" value="Glyco_hydro_5"/>
</dbReference>
<evidence type="ECO:0000259" key="10">
    <source>
        <dbReference type="Pfam" id="PF21253"/>
    </source>
</evidence>
<proteinExistence type="predicted"/>
<dbReference type="EMBL" id="JBHSIU010000010">
    <property type="protein sequence ID" value="MFC4997798.1"/>
    <property type="molecule type" value="Genomic_DNA"/>
</dbReference>
<evidence type="ECO:0000256" key="8">
    <source>
        <dbReference type="SAM" id="MobiDB-lite"/>
    </source>
</evidence>
<evidence type="ECO:0000256" key="4">
    <source>
        <dbReference type="ARBA" id="ARBA00022525"/>
    </source>
</evidence>
<feature type="compositionally biased region" description="Basic and acidic residues" evidence="8">
    <location>
        <begin position="405"/>
        <end position="414"/>
    </location>
</feature>
<dbReference type="Gene3D" id="2.60.40.3440">
    <property type="match status" value="1"/>
</dbReference>
<feature type="region of interest" description="Disordered" evidence="8">
    <location>
        <begin position="395"/>
        <end position="414"/>
    </location>
</feature>
<comment type="caution">
    <text evidence="12">The sequence shown here is derived from an EMBL/GenBank/DDBJ whole genome shotgun (WGS) entry which is preliminary data.</text>
</comment>
<keyword evidence="4" id="KW-0964">Secreted</keyword>
<evidence type="ECO:0000256" key="5">
    <source>
        <dbReference type="ARBA" id="ARBA00022729"/>
    </source>
</evidence>
<evidence type="ECO:0000256" key="1">
    <source>
        <dbReference type="ARBA" id="ARBA00001678"/>
    </source>
</evidence>
<keyword evidence="13" id="KW-1185">Reference proteome</keyword>
<dbReference type="Gene3D" id="3.20.20.80">
    <property type="entry name" value="Glycosidases"/>
    <property type="match status" value="1"/>
</dbReference>
<organism evidence="12 13">
    <name type="scientific">Dactylosporangium cerinum</name>
    <dbReference type="NCBI Taxonomy" id="1434730"/>
    <lineage>
        <taxon>Bacteria</taxon>
        <taxon>Bacillati</taxon>
        <taxon>Actinomycetota</taxon>
        <taxon>Actinomycetes</taxon>
        <taxon>Micromonosporales</taxon>
        <taxon>Micromonosporaceae</taxon>
        <taxon>Dactylosporangium</taxon>
    </lineage>
</organism>
<evidence type="ECO:0000313" key="13">
    <source>
        <dbReference type="Proteomes" id="UP001595912"/>
    </source>
</evidence>
<reference evidence="13" key="1">
    <citation type="journal article" date="2019" name="Int. J. Syst. Evol. Microbiol.">
        <title>The Global Catalogue of Microorganisms (GCM) 10K type strain sequencing project: providing services to taxonomists for standard genome sequencing and annotation.</title>
        <authorList>
            <consortium name="The Broad Institute Genomics Platform"/>
            <consortium name="The Broad Institute Genome Sequencing Center for Infectious Disease"/>
            <person name="Wu L."/>
            <person name="Ma J."/>
        </authorList>
    </citation>
    <scope>NUCLEOTIDE SEQUENCE [LARGE SCALE GENOMIC DNA]</scope>
    <source>
        <strain evidence="13">CGMCC 4.7152</strain>
    </source>
</reference>
<evidence type="ECO:0000256" key="9">
    <source>
        <dbReference type="SAM" id="SignalP"/>
    </source>
</evidence>
<dbReference type="PANTHER" id="PTHR31451:SF39">
    <property type="entry name" value="MANNAN ENDO-1,4-BETA-MANNOSIDASE 1"/>
    <property type="match status" value="1"/>
</dbReference>
<keyword evidence="5 9" id="KW-0732">Signal</keyword>
<feature type="domain" description="Mannanase galactose-binding" evidence="10">
    <location>
        <begin position="515"/>
        <end position="640"/>
    </location>
</feature>
<evidence type="ECO:0000256" key="7">
    <source>
        <dbReference type="ARBA" id="ARBA00023295"/>
    </source>
</evidence>
<dbReference type="RefSeq" id="WP_380114043.1">
    <property type="nucleotide sequence ID" value="NZ_JBHSIU010000010.1"/>
</dbReference>
<gene>
    <name evidence="12" type="ORF">ACFPIJ_08155</name>
</gene>
<feature type="domain" description="Glycoside hydrolase family 5" evidence="11">
    <location>
        <begin position="120"/>
        <end position="333"/>
    </location>
</feature>
<evidence type="ECO:0000259" key="11">
    <source>
        <dbReference type="Pfam" id="PF26410"/>
    </source>
</evidence>